<gene>
    <name evidence="2" type="ORF">SNAT2548_LOCUS16733</name>
</gene>
<dbReference type="AlphaFoldDB" id="A0A812NJ10"/>
<comment type="caution">
    <text evidence="2">The sequence shown here is derived from an EMBL/GenBank/DDBJ whole genome shotgun (WGS) entry which is preliminary data.</text>
</comment>
<evidence type="ECO:0000313" key="2">
    <source>
        <dbReference type="EMBL" id="CAE7319179.1"/>
    </source>
</evidence>
<reference evidence="2" key="1">
    <citation type="submission" date="2021-02" db="EMBL/GenBank/DDBJ databases">
        <authorList>
            <person name="Dougan E. K."/>
            <person name="Rhodes N."/>
            <person name="Thang M."/>
            <person name="Chan C."/>
        </authorList>
    </citation>
    <scope>NUCLEOTIDE SEQUENCE</scope>
</reference>
<protein>
    <submittedName>
        <fullName evidence="2">Uncharacterized protein</fullName>
    </submittedName>
</protein>
<organism evidence="2 3">
    <name type="scientific">Symbiodinium natans</name>
    <dbReference type="NCBI Taxonomy" id="878477"/>
    <lineage>
        <taxon>Eukaryota</taxon>
        <taxon>Sar</taxon>
        <taxon>Alveolata</taxon>
        <taxon>Dinophyceae</taxon>
        <taxon>Suessiales</taxon>
        <taxon>Symbiodiniaceae</taxon>
        <taxon>Symbiodinium</taxon>
    </lineage>
</organism>
<feature type="compositionally biased region" description="Basic and acidic residues" evidence="1">
    <location>
        <begin position="106"/>
        <end position="119"/>
    </location>
</feature>
<feature type="region of interest" description="Disordered" evidence="1">
    <location>
        <begin position="60"/>
        <end position="164"/>
    </location>
</feature>
<evidence type="ECO:0000256" key="1">
    <source>
        <dbReference type="SAM" id="MobiDB-lite"/>
    </source>
</evidence>
<keyword evidence="3" id="KW-1185">Reference proteome</keyword>
<dbReference type="EMBL" id="CAJNDS010002089">
    <property type="protein sequence ID" value="CAE7319179.1"/>
    <property type="molecule type" value="Genomic_DNA"/>
</dbReference>
<dbReference type="Proteomes" id="UP000604046">
    <property type="component" value="Unassembled WGS sequence"/>
</dbReference>
<sequence>MLATIHQALRRCPGPGDGSKMHATCSQKTKANSYDFVYGSSSSEIACHPVAKVDLDPASGGGRFGSGSSSIKTSPGVWKKPRVKNKTCAASSFGSPVSPGLVTPSKQEKHSDIPGKDPIEAQSETQQSIMGMKVTEKAAEQKNEREAPSVACEEGRPTSKDSGRVRIRLTPQSFSRFGTTFRDVHVHFMIMRFTIQAVDCEGYAWTASSSLFPGLLAVDRCKYKIDPAGKYVLITLWPEYEHLPLKGLDRLELSMPFGSEKQNGDSKENFI</sequence>
<feature type="compositionally biased region" description="Basic and acidic residues" evidence="1">
    <location>
        <begin position="134"/>
        <end position="164"/>
    </location>
</feature>
<accession>A0A812NJ10</accession>
<name>A0A812NJ10_9DINO</name>
<evidence type="ECO:0000313" key="3">
    <source>
        <dbReference type="Proteomes" id="UP000604046"/>
    </source>
</evidence>
<proteinExistence type="predicted"/>